<evidence type="ECO:0000256" key="3">
    <source>
        <dbReference type="ARBA" id="ARBA00022679"/>
    </source>
</evidence>
<evidence type="ECO:0000313" key="6">
    <source>
        <dbReference type="Proteomes" id="UP000008811"/>
    </source>
</evidence>
<evidence type="ECO:0000256" key="1">
    <source>
        <dbReference type="ARBA" id="ARBA00006739"/>
    </source>
</evidence>
<dbReference type="STRING" id="517417.Cpar_1361"/>
<protein>
    <submittedName>
        <fullName evidence="5">Glycosyl transferase family 2</fullName>
    </submittedName>
</protein>
<dbReference type="CAZy" id="GT2">
    <property type="family name" value="Glycosyltransferase Family 2"/>
</dbReference>
<dbReference type="SUPFAM" id="SSF53448">
    <property type="entry name" value="Nucleotide-diphospho-sugar transferases"/>
    <property type="match status" value="1"/>
</dbReference>
<dbReference type="PANTHER" id="PTHR43179:SF12">
    <property type="entry name" value="GALACTOFURANOSYLTRANSFERASE GLFT2"/>
    <property type="match status" value="1"/>
</dbReference>
<organism evidence="5 6">
    <name type="scientific">Chlorobaculum parvum (strain DSM 263 / NCIMB 8327)</name>
    <name type="common">Chlorobium vibrioforme subsp. thiosulfatophilum</name>
    <dbReference type="NCBI Taxonomy" id="517417"/>
    <lineage>
        <taxon>Bacteria</taxon>
        <taxon>Pseudomonadati</taxon>
        <taxon>Chlorobiota</taxon>
        <taxon>Chlorobiia</taxon>
        <taxon>Chlorobiales</taxon>
        <taxon>Chlorobiaceae</taxon>
        <taxon>Chlorobaculum</taxon>
    </lineage>
</organism>
<dbReference type="CDD" id="cd04186">
    <property type="entry name" value="GT_2_like_c"/>
    <property type="match status" value="1"/>
</dbReference>
<dbReference type="InterPro" id="IPR029044">
    <property type="entry name" value="Nucleotide-diphossugar_trans"/>
</dbReference>
<gene>
    <name evidence="5" type="ordered locus">Cpar_1361</name>
</gene>
<keyword evidence="3 5" id="KW-0808">Transferase</keyword>
<keyword evidence="6" id="KW-1185">Reference proteome</keyword>
<accession>B3QPB0</accession>
<reference evidence="5" key="1">
    <citation type="submission" date="2008-06" db="EMBL/GenBank/DDBJ databases">
        <title>Complete sequence of Chlorobaculum parvum NCIB 8327.</title>
        <authorList>
            <consortium name="US DOE Joint Genome Institute"/>
            <person name="Lucas S."/>
            <person name="Copeland A."/>
            <person name="Lapidus A."/>
            <person name="Glavina del Rio T."/>
            <person name="Dalin E."/>
            <person name="Tice H."/>
            <person name="Bruce D."/>
            <person name="Goodwin L."/>
            <person name="Pitluck S."/>
            <person name="Schmutz J."/>
            <person name="Larimer F."/>
            <person name="Land M."/>
            <person name="Hauser L."/>
            <person name="Kyrpides N."/>
            <person name="Mikhailova N."/>
            <person name="Zhao F."/>
            <person name="Li T."/>
            <person name="Liu Z."/>
            <person name="Overmann J."/>
            <person name="Bryant D.A."/>
            <person name="Richardson P."/>
        </authorList>
    </citation>
    <scope>NUCLEOTIDE SEQUENCE [LARGE SCALE GENOMIC DNA]</scope>
    <source>
        <strain evidence="5">NCIB 8327</strain>
    </source>
</reference>
<name>B3QPB0_CHLP8</name>
<dbReference type="AlphaFoldDB" id="B3QPB0"/>
<keyword evidence="2" id="KW-0328">Glycosyltransferase</keyword>
<evidence type="ECO:0000313" key="5">
    <source>
        <dbReference type="EMBL" id="ACF11763.1"/>
    </source>
</evidence>
<dbReference type="GO" id="GO:0016757">
    <property type="term" value="F:glycosyltransferase activity"/>
    <property type="evidence" value="ECO:0007669"/>
    <property type="project" value="UniProtKB-KW"/>
</dbReference>
<dbReference type="Pfam" id="PF00535">
    <property type="entry name" value="Glycos_transf_2"/>
    <property type="match status" value="1"/>
</dbReference>
<comment type="similarity">
    <text evidence="1">Belongs to the glycosyltransferase 2 family.</text>
</comment>
<dbReference type="KEGG" id="cpc:Cpar_1361"/>
<dbReference type="InterPro" id="IPR001173">
    <property type="entry name" value="Glyco_trans_2-like"/>
</dbReference>
<dbReference type="eggNOG" id="COG1216">
    <property type="taxonomic scope" value="Bacteria"/>
</dbReference>
<dbReference type="PANTHER" id="PTHR43179">
    <property type="entry name" value="RHAMNOSYLTRANSFERASE WBBL"/>
    <property type="match status" value="1"/>
</dbReference>
<dbReference type="EMBL" id="CP001099">
    <property type="protein sequence ID" value="ACF11763.1"/>
    <property type="molecule type" value="Genomic_DNA"/>
</dbReference>
<dbReference type="HOGENOM" id="CLU_023845_4_0_10"/>
<evidence type="ECO:0000256" key="2">
    <source>
        <dbReference type="ARBA" id="ARBA00022676"/>
    </source>
</evidence>
<dbReference type="Proteomes" id="UP000008811">
    <property type="component" value="Chromosome"/>
</dbReference>
<evidence type="ECO:0000259" key="4">
    <source>
        <dbReference type="Pfam" id="PF00535"/>
    </source>
</evidence>
<sequence length="361" mass="40534">MMEPRQVGLHQAQPYLIMSTPSTQSPMVTVIIPHLKNWLMLESCLDALQTSTFQDFSIIVVDNGGKKSDLSGLETDYPDVTVLRLVANAGYAGGCNEGLKHADSPYVLFLNDDAVVESDALGHLVETAERDPMIGALQPKILSLPERRKGRRVFDYAGAAGGLIDRLGYPYCLGRNFREREEDHGQYDQSREIFWASGVALFARCDVFEKLGGFEAGFFMHMEEIDLCWRMKLQGYTVRSVPQAVVWHEGGASLAEGSPLKVYYNHRNAMLMLLRNRSATPLMLSLPLRLALEVVSMLFYLTGGKEGIKRASQVVRAAAATLRRLPETLQQRQLIQRMRTVTDSELFRDSPFSIFLPKRSR</sequence>
<feature type="domain" description="Glycosyltransferase 2-like" evidence="4">
    <location>
        <begin position="29"/>
        <end position="139"/>
    </location>
</feature>
<dbReference type="Gene3D" id="3.90.550.10">
    <property type="entry name" value="Spore Coat Polysaccharide Biosynthesis Protein SpsA, Chain A"/>
    <property type="match status" value="1"/>
</dbReference>
<proteinExistence type="inferred from homology"/>